<dbReference type="PANTHER" id="PTHR43279:SF1">
    <property type="entry name" value="CATECHOL-2,3-DIOXYGENASE"/>
    <property type="match status" value="1"/>
</dbReference>
<evidence type="ECO:0000259" key="2">
    <source>
        <dbReference type="PROSITE" id="PS51819"/>
    </source>
</evidence>
<dbReference type="RefSeq" id="WP_022863117.1">
    <property type="nucleotide sequence ID" value="NZ_ATVG01000006.1"/>
</dbReference>
<dbReference type="Proteomes" id="UP001220064">
    <property type="component" value="Chromosome"/>
</dbReference>
<evidence type="ECO:0000313" key="3">
    <source>
        <dbReference type="EMBL" id="WCZ33213.1"/>
    </source>
</evidence>
<dbReference type="EC" id="1.13.11.2" evidence="3"/>
<feature type="domain" description="VOC" evidence="2">
    <location>
        <begin position="17"/>
        <end position="138"/>
    </location>
</feature>
<organism evidence="3 4">
    <name type="scientific">Corynebacterium massiliense DSM 45435</name>
    <dbReference type="NCBI Taxonomy" id="1121364"/>
    <lineage>
        <taxon>Bacteria</taxon>
        <taxon>Bacillati</taxon>
        <taxon>Actinomycetota</taxon>
        <taxon>Actinomycetes</taxon>
        <taxon>Mycobacteriales</taxon>
        <taxon>Corynebacteriaceae</taxon>
        <taxon>Corynebacterium</taxon>
    </lineage>
</organism>
<dbReference type="InterPro" id="IPR037523">
    <property type="entry name" value="VOC_core"/>
</dbReference>
<evidence type="ECO:0000256" key="1">
    <source>
        <dbReference type="ARBA" id="ARBA00022723"/>
    </source>
</evidence>
<protein>
    <submittedName>
        <fullName evidence="3">Catechol-2,3-dioxygenase</fullName>
        <ecNumber evidence="3">1.13.11.2</ecNumber>
    </submittedName>
</protein>
<keyword evidence="4" id="KW-1185">Reference proteome</keyword>
<reference evidence="3 4" key="1">
    <citation type="submission" date="2020-10" db="EMBL/GenBank/DDBJ databases">
        <title>Complete genome sequence of Corynebacterium massiliense DSM 45435, type strain of Corynebacterium massiliense.</title>
        <authorList>
            <person name="Busche T."/>
            <person name="Kalinowski J."/>
            <person name="Ruckert C."/>
        </authorList>
    </citation>
    <scope>NUCLEOTIDE SEQUENCE [LARGE SCALE GENOMIC DNA]</scope>
    <source>
        <strain evidence="3 4">DSM 45435</strain>
    </source>
</reference>
<dbReference type="SUPFAM" id="SSF54593">
    <property type="entry name" value="Glyoxalase/Bleomycin resistance protein/Dihydroxybiphenyl dioxygenase"/>
    <property type="match status" value="2"/>
</dbReference>
<dbReference type="GO" id="GO:0018577">
    <property type="term" value="F:catechol 2,3-dioxygenase activity"/>
    <property type="evidence" value="ECO:0007669"/>
    <property type="project" value="UniProtKB-EC"/>
</dbReference>
<sequence length="310" mass="33704">MPTTEETTTNTLSAATHMGAITLNVGNLKRISAYYEEALGLTPIEDAEVRRERRRVLGHSTTPLVRLVETPDLPAWNGRQAGLFHTAFLYQTQQELAVTVARAAQHPESRYVGSADHLVSEAFYFTDPEGNGIELYWDRPRSEWPRRGGQVIMDTLPLDPRAYLRSHLPESAHAGAGKETGRIGHVHLQVGDTALAREFYVGQLGFGVTNDQFPQALFASAGGYHHHVAMNTWNSRGAGPRAATLGLGNVAVTVPGRADLNALTERLRSTGQAATLADDGASLTVRDPWGTAVTVSTPEAERDVDYVLGR</sequence>
<dbReference type="PROSITE" id="PS51819">
    <property type="entry name" value="VOC"/>
    <property type="match status" value="2"/>
</dbReference>
<name>A0ABY7UAE0_9CORY</name>
<proteinExistence type="predicted"/>
<keyword evidence="3" id="KW-0560">Oxidoreductase</keyword>
<accession>A0ABY7UAE0</accession>
<dbReference type="PANTHER" id="PTHR43279">
    <property type="entry name" value="CATECHOL-2,3-DIOXYGENASE"/>
    <property type="match status" value="1"/>
</dbReference>
<dbReference type="Gene3D" id="3.10.180.10">
    <property type="entry name" value="2,3-Dihydroxybiphenyl 1,2-Dioxygenase, domain 1"/>
    <property type="match status" value="2"/>
</dbReference>
<dbReference type="InterPro" id="IPR018146">
    <property type="entry name" value="Glyoxalase_1_CS"/>
</dbReference>
<keyword evidence="1" id="KW-0479">Metal-binding</keyword>
<gene>
    <name evidence="3" type="primary">catE</name>
    <name evidence="3" type="ORF">CMASS_09000</name>
</gene>
<dbReference type="InterPro" id="IPR029068">
    <property type="entry name" value="Glyas_Bleomycin-R_OHBP_Dase"/>
</dbReference>
<dbReference type="Pfam" id="PF00903">
    <property type="entry name" value="Glyoxalase"/>
    <property type="match status" value="2"/>
</dbReference>
<dbReference type="InterPro" id="IPR004360">
    <property type="entry name" value="Glyas_Fos-R_dOase_dom"/>
</dbReference>
<evidence type="ECO:0000313" key="4">
    <source>
        <dbReference type="Proteomes" id="UP001220064"/>
    </source>
</evidence>
<feature type="domain" description="VOC" evidence="2">
    <location>
        <begin position="182"/>
        <end position="310"/>
    </location>
</feature>
<dbReference type="EMBL" id="CP063189">
    <property type="protein sequence ID" value="WCZ33213.1"/>
    <property type="molecule type" value="Genomic_DNA"/>
</dbReference>
<dbReference type="PROSITE" id="PS00934">
    <property type="entry name" value="GLYOXALASE_I_1"/>
    <property type="match status" value="1"/>
</dbReference>